<dbReference type="Pfam" id="PF12833">
    <property type="entry name" value="HTH_18"/>
    <property type="match status" value="1"/>
</dbReference>
<keyword evidence="6" id="KW-1185">Reference proteome</keyword>
<evidence type="ECO:0000313" key="6">
    <source>
        <dbReference type="Proteomes" id="UP001595791"/>
    </source>
</evidence>
<dbReference type="PROSITE" id="PS00041">
    <property type="entry name" value="HTH_ARAC_FAMILY_1"/>
    <property type="match status" value="1"/>
</dbReference>
<name>A0ABV8ML44_9NEIS</name>
<keyword evidence="2" id="KW-0238">DNA-binding</keyword>
<dbReference type="InterPro" id="IPR020449">
    <property type="entry name" value="Tscrpt_reg_AraC-type_HTH"/>
</dbReference>
<proteinExistence type="predicted"/>
<evidence type="ECO:0000259" key="4">
    <source>
        <dbReference type="PROSITE" id="PS01124"/>
    </source>
</evidence>
<dbReference type="Pfam" id="PF01965">
    <property type="entry name" value="DJ-1_PfpI"/>
    <property type="match status" value="1"/>
</dbReference>
<dbReference type="SUPFAM" id="SSF52317">
    <property type="entry name" value="Class I glutamine amidotransferase-like"/>
    <property type="match status" value="1"/>
</dbReference>
<dbReference type="InterPro" id="IPR002818">
    <property type="entry name" value="DJ-1/PfpI"/>
</dbReference>
<keyword evidence="1" id="KW-0805">Transcription regulation</keyword>
<gene>
    <name evidence="5" type="ORF">ACFOW7_01515</name>
</gene>
<dbReference type="InterPro" id="IPR009057">
    <property type="entry name" value="Homeodomain-like_sf"/>
</dbReference>
<organism evidence="5 6">
    <name type="scientific">Chitinimonas lacunae</name>
    <dbReference type="NCBI Taxonomy" id="1963018"/>
    <lineage>
        <taxon>Bacteria</taxon>
        <taxon>Pseudomonadati</taxon>
        <taxon>Pseudomonadota</taxon>
        <taxon>Betaproteobacteria</taxon>
        <taxon>Neisseriales</taxon>
        <taxon>Chitinibacteraceae</taxon>
        <taxon>Chitinimonas</taxon>
    </lineage>
</organism>
<dbReference type="RefSeq" id="WP_378160268.1">
    <property type="nucleotide sequence ID" value="NZ_JBHSBU010000001.1"/>
</dbReference>
<dbReference type="InterPro" id="IPR029062">
    <property type="entry name" value="Class_I_gatase-like"/>
</dbReference>
<evidence type="ECO:0000313" key="5">
    <source>
        <dbReference type="EMBL" id="MFC4158025.1"/>
    </source>
</evidence>
<dbReference type="SUPFAM" id="SSF46689">
    <property type="entry name" value="Homeodomain-like"/>
    <property type="match status" value="2"/>
</dbReference>
<dbReference type="EMBL" id="JBHSBU010000001">
    <property type="protein sequence ID" value="MFC4158025.1"/>
    <property type="molecule type" value="Genomic_DNA"/>
</dbReference>
<dbReference type="SMART" id="SM00342">
    <property type="entry name" value="HTH_ARAC"/>
    <property type="match status" value="1"/>
</dbReference>
<dbReference type="Gene3D" id="3.40.50.880">
    <property type="match status" value="1"/>
</dbReference>
<reference evidence="6" key="1">
    <citation type="journal article" date="2019" name="Int. J. Syst. Evol. Microbiol.">
        <title>The Global Catalogue of Microorganisms (GCM) 10K type strain sequencing project: providing services to taxonomists for standard genome sequencing and annotation.</title>
        <authorList>
            <consortium name="The Broad Institute Genomics Platform"/>
            <consortium name="The Broad Institute Genome Sequencing Center for Infectious Disease"/>
            <person name="Wu L."/>
            <person name="Ma J."/>
        </authorList>
    </citation>
    <scope>NUCLEOTIDE SEQUENCE [LARGE SCALE GENOMIC DNA]</scope>
    <source>
        <strain evidence="6">LMG 29894</strain>
    </source>
</reference>
<evidence type="ECO:0000256" key="2">
    <source>
        <dbReference type="ARBA" id="ARBA00023125"/>
    </source>
</evidence>
<feature type="domain" description="HTH araC/xylS-type" evidence="4">
    <location>
        <begin position="223"/>
        <end position="321"/>
    </location>
</feature>
<dbReference type="Proteomes" id="UP001595791">
    <property type="component" value="Unassembled WGS sequence"/>
</dbReference>
<dbReference type="InterPro" id="IPR052158">
    <property type="entry name" value="INH-QAR"/>
</dbReference>
<dbReference type="PRINTS" id="PR00032">
    <property type="entry name" value="HTHARAC"/>
</dbReference>
<dbReference type="PROSITE" id="PS01124">
    <property type="entry name" value="HTH_ARAC_FAMILY_2"/>
    <property type="match status" value="1"/>
</dbReference>
<sequence length="331" mass="36197">MFEYTDKPATSLIGVLLLPGFSLTELGLLSDCVTELNTVAAAPLYELRCLSMDGLAVPSRQGRALPVDGRFDPEQSFSLLLVASTRLPRPLAANDPVVAALSAQARHKGVLGAVHAGAFWLAAAGLLNGCRATVHWSMLDTFAERHSQVIASSNLFELDRERATCGGGAAVADLLLHLAARQHGHELTATVAENLLLDRVRGKDDRQRVPLKNRVGASQPKLVQAVLLMEANLEEPLTTDEIAGHVCVSRRQLERLFKQHLERVPSQYYLELRLNRARQMLRQTSKSIIQIGLSCGFSSGPHFSSAYRNHFGMTPREDRQTHGRSVLGEGN</sequence>
<dbReference type="PANTHER" id="PTHR43130">
    <property type="entry name" value="ARAC-FAMILY TRANSCRIPTIONAL REGULATOR"/>
    <property type="match status" value="1"/>
</dbReference>
<dbReference type="CDD" id="cd03136">
    <property type="entry name" value="GATase1_AraC_ArgR_like"/>
    <property type="match status" value="1"/>
</dbReference>
<keyword evidence="3" id="KW-0804">Transcription</keyword>
<comment type="caution">
    <text evidence="5">The sequence shown here is derived from an EMBL/GenBank/DDBJ whole genome shotgun (WGS) entry which is preliminary data.</text>
</comment>
<dbReference type="Gene3D" id="1.10.10.60">
    <property type="entry name" value="Homeodomain-like"/>
    <property type="match status" value="1"/>
</dbReference>
<dbReference type="InterPro" id="IPR018060">
    <property type="entry name" value="HTH_AraC"/>
</dbReference>
<dbReference type="InterPro" id="IPR018062">
    <property type="entry name" value="HTH_AraC-typ_CS"/>
</dbReference>
<evidence type="ECO:0000256" key="3">
    <source>
        <dbReference type="ARBA" id="ARBA00023163"/>
    </source>
</evidence>
<accession>A0ABV8ML44</accession>
<protein>
    <submittedName>
        <fullName evidence="5">GlxA family transcriptional regulator</fullName>
    </submittedName>
</protein>
<evidence type="ECO:0000256" key="1">
    <source>
        <dbReference type="ARBA" id="ARBA00023015"/>
    </source>
</evidence>
<dbReference type="PANTHER" id="PTHR43130:SF3">
    <property type="entry name" value="HTH-TYPE TRANSCRIPTIONAL REGULATOR RV1931C"/>
    <property type="match status" value="1"/>
</dbReference>